<evidence type="ECO:0000313" key="3">
    <source>
        <dbReference type="Proteomes" id="UP000070394"/>
    </source>
</evidence>
<dbReference type="STRING" id="467210.HMPREF1866_01772"/>
<dbReference type="EMBL" id="LSDA01000099">
    <property type="protein sequence ID" value="KXB56862.1"/>
    <property type="molecule type" value="Genomic_DNA"/>
</dbReference>
<sequence>MQAFITSVEDIFSNKISDSTWKENKKLKIPLYQREYEWDTSSVENLVLDILNRDKFLGMIILDEKEDCYEISDGQQRLTTIILSLLSLYNNYKGSPMEQSVLKRCICDENLHERISNESIGNYISKDKDNECLKVAIDKEQDVYNQKEAFENAYDTINGILSKNDSYKEFKGKLKKCTFLVLIKNIESSNSDAVEQIFLDINEKSKRLDNASIFKGYCFKIYEGSFQDDLKGLWIRLKKAYIAFKEFSGENYKFDEYIYTYLLVTEAEDMPENLSPEGRHFLEYKDMDDVNRILTQMVEYGERVYSFYAKIQNDTYMFEDICVDSNSYKTASKHLITNVKDYMLYSIKIKSAQYQKVPLYWLIYFLKDKLYTEKWKMKDFMTITANLYIYAFLFTLSSSKKSKKNIDHSLYNAMKENAEPRQIIDLAKDLRKIQVENVQLPESCSSFDSLSNLYTIMDCFIVKENIFKSTYHNHGEQKYTLEHFIIPDKRNCKIKWISSDEEKNRELVFTGQSGRKNRLINFLIVEKDLNNKILSDYDVIKKIELISKYYKENLPKHVSIIISHIKSMSKYEELKKLKQKN</sequence>
<accession>A0A133ZN73</accession>
<dbReference type="AlphaFoldDB" id="A0A133ZN73"/>
<dbReference type="OrthoDB" id="9770340at2"/>
<reference evidence="3" key="1">
    <citation type="submission" date="2016-01" db="EMBL/GenBank/DDBJ databases">
        <authorList>
            <person name="Mitreva M."/>
            <person name="Pepin K.H."/>
            <person name="Mihindukulasuriya K.A."/>
            <person name="Fulton R."/>
            <person name="Fronick C."/>
            <person name="O'Laughlin M."/>
            <person name="Miner T."/>
            <person name="Herter B."/>
            <person name="Rosa B.A."/>
            <person name="Cordes M."/>
            <person name="Tomlinson C."/>
            <person name="Wollam A."/>
            <person name="Palsikar V.B."/>
            <person name="Mardis E.R."/>
            <person name="Wilson R.K."/>
        </authorList>
    </citation>
    <scope>NUCLEOTIDE SEQUENCE [LARGE SCALE GENOMIC DNA]</scope>
    <source>
        <strain evidence="3">DNF00896</strain>
    </source>
</reference>
<dbReference type="RefSeq" id="WP_060931476.1">
    <property type="nucleotide sequence ID" value="NZ_KQ959833.1"/>
</dbReference>
<dbReference type="PATRIC" id="fig|467210.3.peg.1758"/>
<name>A0A133ZN73_9FIRM</name>
<dbReference type="InterPro" id="IPR004919">
    <property type="entry name" value="GmrSD_N"/>
</dbReference>
<comment type="caution">
    <text evidence="2">The sequence shown here is derived from an EMBL/GenBank/DDBJ whole genome shotgun (WGS) entry which is preliminary data.</text>
</comment>
<dbReference type="PANTHER" id="PTHR35149:SF1">
    <property type="entry name" value="DUF5655 DOMAIN-CONTAINING PROTEIN"/>
    <property type="match status" value="1"/>
</dbReference>
<keyword evidence="3" id="KW-1185">Reference proteome</keyword>
<evidence type="ECO:0000313" key="2">
    <source>
        <dbReference type="EMBL" id="KXB56862.1"/>
    </source>
</evidence>
<protein>
    <recommendedName>
        <fullName evidence="1">GmrSD restriction endonucleases N-terminal domain-containing protein</fullName>
    </recommendedName>
</protein>
<evidence type="ECO:0000259" key="1">
    <source>
        <dbReference type="Pfam" id="PF03235"/>
    </source>
</evidence>
<proteinExistence type="predicted"/>
<dbReference type="PANTHER" id="PTHR35149">
    <property type="entry name" value="SLL5132 PROTEIN"/>
    <property type="match status" value="1"/>
</dbReference>
<gene>
    <name evidence="2" type="ORF">HMPREF1866_01772</name>
</gene>
<feature type="domain" description="GmrSD restriction endonucleases N-terminal" evidence="1">
    <location>
        <begin position="11"/>
        <end position="217"/>
    </location>
</feature>
<dbReference type="Pfam" id="PF03235">
    <property type="entry name" value="GmrSD_N"/>
    <property type="match status" value="1"/>
</dbReference>
<dbReference type="Proteomes" id="UP000070394">
    <property type="component" value="Unassembled WGS sequence"/>
</dbReference>
<organism evidence="2 3">
    <name type="scientific">Lachnoanaerobaculum saburreum</name>
    <dbReference type="NCBI Taxonomy" id="467210"/>
    <lineage>
        <taxon>Bacteria</taxon>
        <taxon>Bacillati</taxon>
        <taxon>Bacillota</taxon>
        <taxon>Clostridia</taxon>
        <taxon>Lachnospirales</taxon>
        <taxon>Lachnospiraceae</taxon>
        <taxon>Lachnoanaerobaculum</taxon>
    </lineage>
</organism>